<gene>
    <name evidence="2" type="ORF">BCR34DRAFT_676276</name>
</gene>
<dbReference type="PANTHER" id="PTHR37017">
    <property type="entry name" value="AB HYDROLASE-1 DOMAIN-CONTAINING PROTEIN-RELATED"/>
    <property type="match status" value="1"/>
</dbReference>
<dbReference type="Proteomes" id="UP000193144">
    <property type="component" value="Unassembled WGS sequence"/>
</dbReference>
<dbReference type="InterPro" id="IPR052897">
    <property type="entry name" value="Sec-Metab_Biosynth_Hydrolase"/>
</dbReference>
<keyword evidence="3" id="KW-1185">Reference proteome</keyword>
<dbReference type="STRING" id="1231657.A0A1Y1YVU4"/>
<dbReference type="SUPFAM" id="SSF53474">
    <property type="entry name" value="alpha/beta-Hydrolases"/>
    <property type="match status" value="1"/>
</dbReference>
<evidence type="ECO:0000259" key="1">
    <source>
        <dbReference type="Pfam" id="PF12697"/>
    </source>
</evidence>
<evidence type="ECO:0000313" key="2">
    <source>
        <dbReference type="EMBL" id="ORY02172.1"/>
    </source>
</evidence>
<sequence>MATTYTKLISALRTATGCEVHVPRLLSVNGARPPSADLHTHTALVRSYVESLVEAGRKVIVLMHSYGGTRPTGLASGVSHLMYMTASALSPGQYMMSKVRESGHEELVPLAFDFADDNTVLSRDPRTLLIGETPGIAEKEVEEYLGTLVRWNGRCKYQELENCAWKEIPVTYILTTLDMTLRLGYQTSMVEEMRKQGREVKSVQIETGHCPNLTATGEVVDVVKDAIAGKIPDKREGSMRI</sequence>
<protein>
    <recommendedName>
        <fullName evidence="1">AB hydrolase-1 domain-containing protein</fullName>
    </recommendedName>
</protein>
<dbReference type="Pfam" id="PF12697">
    <property type="entry name" value="Abhydrolase_6"/>
    <property type="match status" value="1"/>
</dbReference>
<name>A0A1Y1YVU4_9PLEO</name>
<dbReference type="Gene3D" id="3.40.50.1820">
    <property type="entry name" value="alpha/beta hydrolase"/>
    <property type="match status" value="1"/>
</dbReference>
<proteinExistence type="predicted"/>
<organism evidence="2 3">
    <name type="scientific">Clohesyomyces aquaticus</name>
    <dbReference type="NCBI Taxonomy" id="1231657"/>
    <lineage>
        <taxon>Eukaryota</taxon>
        <taxon>Fungi</taxon>
        <taxon>Dikarya</taxon>
        <taxon>Ascomycota</taxon>
        <taxon>Pezizomycotina</taxon>
        <taxon>Dothideomycetes</taxon>
        <taxon>Pleosporomycetidae</taxon>
        <taxon>Pleosporales</taxon>
        <taxon>Lindgomycetaceae</taxon>
        <taxon>Clohesyomyces</taxon>
    </lineage>
</organism>
<dbReference type="InterPro" id="IPR000073">
    <property type="entry name" value="AB_hydrolase_1"/>
</dbReference>
<dbReference type="PANTHER" id="PTHR37017:SF10">
    <property type="entry name" value="AB HYDROLASE-1 DOMAIN-CONTAINING PROTEIN"/>
    <property type="match status" value="1"/>
</dbReference>
<reference evidence="2 3" key="1">
    <citation type="submission" date="2016-07" db="EMBL/GenBank/DDBJ databases">
        <title>Pervasive Adenine N6-methylation of Active Genes in Fungi.</title>
        <authorList>
            <consortium name="DOE Joint Genome Institute"/>
            <person name="Mondo S.J."/>
            <person name="Dannebaum R.O."/>
            <person name="Kuo R.C."/>
            <person name="Labutti K."/>
            <person name="Haridas S."/>
            <person name="Kuo A."/>
            <person name="Salamov A."/>
            <person name="Ahrendt S.R."/>
            <person name="Lipzen A."/>
            <person name="Sullivan W."/>
            <person name="Andreopoulos W.B."/>
            <person name="Clum A."/>
            <person name="Lindquist E."/>
            <person name="Daum C."/>
            <person name="Ramamoorthy G.K."/>
            <person name="Gryganskyi A."/>
            <person name="Culley D."/>
            <person name="Magnuson J.K."/>
            <person name="James T.Y."/>
            <person name="O'Malley M.A."/>
            <person name="Stajich J.E."/>
            <person name="Spatafora J.W."/>
            <person name="Visel A."/>
            <person name="Grigoriev I.V."/>
        </authorList>
    </citation>
    <scope>NUCLEOTIDE SEQUENCE [LARGE SCALE GENOMIC DNA]</scope>
    <source>
        <strain evidence="2 3">CBS 115471</strain>
    </source>
</reference>
<dbReference type="AlphaFoldDB" id="A0A1Y1YVU4"/>
<evidence type="ECO:0000313" key="3">
    <source>
        <dbReference type="Proteomes" id="UP000193144"/>
    </source>
</evidence>
<dbReference type="EMBL" id="MCFA01000160">
    <property type="protein sequence ID" value="ORY02172.1"/>
    <property type="molecule type" value="Genomic_DNA"/>
</dbReference>
<accession>A0A1Y1YVU4</accession>
<feature type="domain" description="AB hydrolase-1" evidence="1">
    <location>
        <begin position="11"/>
        <end position="221"/>
    </location>
</feature>
<dbReference type="OrthoDB" id="1263307at2759"/>
<dbReference type="InterPro" id="IPR029058">
    <property type="entry name" value="AB_hydrolase_fold"/>
</dbReference>
<comment type="caution">
    <text evidence="2">The sequence shown here is derived from an EMBL/GenBank/DDBJ whole genome shotgun (WGS) entry which is preliminary data.</text>
</comment>